<proteinExistence type="predicted"/>
<gene>
    <name evidence="1" type="ORF">FA95DRAFT_1548568</name>
</gene>
<organism evidence="1 2">
    <name type="scientific">Auriscalpium vulgare</name>
    <dbReference type="NCBI Taxonomy" id="40419"/>
    <lineage>
        <taxon>Eukaryota</taxon>
        <taxon>Fungi</taxon>
        <taxon>Dikarya</taxon>
        <taxon>Basidiomycota</taxon>
        <taxon>Agaricomycotina</taxon>
        <taxon>Agaricomycetes</taxon>
        <taxon>Russulales</taxon>
        <taxon>Auriscalpiaceae</taxon>
        <taxon>Auriscalpium</taxon>
    </lineage>
</organism>
<evidence type="ECO:0000313" key="1">
    <source>
        <dbReference type="EMBL" id="KAI0041565.1"/>
    </source>
</evidence>
<evidence type="ECO:0000313" key="2">
    <source>
        <dbReference type="Proteomes" id="UP000814033"/>
    </source>
</evidence>
<keyword evidence="2" id="KW-1185">Reference proteome</keyword>
<protein>
    <submittedName>
        <fullName evidence="1">Uncharacterized protein</fullName>
    </submittedName>
</protein>
<reference evidence="1" key="1">
    <citation type="submission" date="2021-02" db="EMBL/GenBank/DDBJ databases">
        <authorList>
            <consortium name="DOE Joint Genome Institute"/>
            <person name="Ahrendt S."/>
            <person name="Looney B.P."/>
            <person name="Miyauchi S."/>
            <person name="Morin E."/>
            <person name="Drula E."/>
            <person name="Courty P.E."/>
            <person name="Chicoki N."/>
            <person name="Fauchery L."/>
            <person name="Kohler A."/>
            <person name="Kuo A."/>
            <person name="Labutti K."/>
            <person name="Pangilinan J."/>
            <person name="Lipzen A."/>
            <person name="Riley R."/>
            <person name="Andreopoulos W."/>
            <person name="He G."/>
            <person name="Johnson J."/>
            <person name="Barry K.W."/>
            <person name="Grigoriev I.V."/>
            <person name="Nagy L."/>
            <person name="Hibbett D."/>
            <person name="Henrissat B."/>
            <person name="Matheny P.B."/>
            <person name="Labbe J."/>
            <person name="Martin F."/>
        </authorList>
    </citation>
    <scope>NUCLEOTIDE SEQUENCE</scope>
    <source>
        <strain evidence="1">FP105234-sp</strain>
    </source>
</reference>
<reference evidence="1" key="2">
    <citation type="journal article" date="2022" name="New Phytol.">
        <title>Evolutionary transition to the ectomycorrhizal habit in the genomes of a hyperdiverse lineage of mushroom-forming fungi.</title>
        <authorList>
            <person name="Looney B."/>
            <person name="Miyauchi S."/>
            <person name="Morin E."/>
            <person name="Drula E."/>
            <person name="Courty P.E."/>
            <person name="Kohler A."/>
            <person name="Kuo A."/>
            <person name="LaButti K."/>
            <person name="Pangilinan J."/>
            <person name="Lipzen A."/>
            <person name="Riley R."/>
            <person name="Andreopoulos W."/>
            <person name="He G."/>
            <person name="Johnson J."/>
            <person name="Nolan M."/>
            <person name="Tritt A."/>
            <person name="Barry K.W."/>
            <person name="Grigoriev I.V."/>
            <person name="Nagy L.G."/>
            <person name="Hibbett D."/>
            <person name="Henrissat B."/>
            <person name="Matheny P.B."/>
            <person name="Labbe J."/>
            <person name="Martin F.M."/>
        </authorList>
    </citation>
    <scope>NUCLEOTIDE SEQUENCE</scope>
    <source>
        <strain evidence="1">FP105234-sp</strain>
    </source>
</reference>
<comment type="caution">
    <text evidence="1">The sequence shown here is derived from an EMBL/GenBank/DDBJ whole genome shotgun (WGS) entry which is preliminary data.</text>
</comment>
<accession>A0ACB8RDB8</accession>
<dbReference type="EMBL" id="MU276115">
    <property type="protein sequence ID" value="KAI0041565.1"/>
    <property type="molecule type" value="Genomic_DNA"/>
</dbReference>
<dbReference type="Proteomes" id="UP000814033">
    <property type="component" value="Unassembled WGS sequence"/>
</dbReference>
<name>A0ACB8RDB8_9AGAM</name>
<sequence>MENEVKQLVEMVRTPTLPTGALLIPWQGATAAQARAALKRYKDVMQAAERIFDGAFDDVVDDVDDGDVSMASAGPSGVRGRDPVARLATPEDEDDVVEDTAEGSDDEDDYGNYDSDYEIKDDSERERVDIDPYAGVFFSKDRREEVIEVEEQSEVVHLLKENEDVSLLTQSQWMKGCPEGGEQSFLFSLFTQLSQGSCPCPHGCGSSVPRQKSDFFAIFPTFAQYIAHLRGLVRQKCKKCSKDFCLACGEPCNTPRSQLPADTLDDPDLFHCSNLQGVILGIGLAMLEQLYDDQTQTPSGSQDGRVRTNKRKKTPVTAIASPHDIDDDDDNYLTPPGQGKKSKVGIGYAGDLKEDTTGQAEAQAVQRAKDERLGTVMTSLRIYLPSLQRPGGGRTSDYLVHPTALAHLRRRFNTLCTSLLRNDSLTDMSDRSAVYFELFEWLETISNHEALASMMAMPIMVVASVKTSSPKRSANGSPPLRERAITYEGSSGPRELLEAIVIQAQAAIKGLEGTKPAEAPAAEMTEEQKRVTHESKGKEKEVSTSTLSEENQKLLTFCHRILATAQAIDRSLRETKGEKFLQRLHDSLPKIFTSSSIGSEGVYVAAGASEEVTKKAYVEWATRVRFEYCDLEVPLSEEEAKKASADEPPNYKFYFNSEARMLATSDIPKRSLAIAKELAVLTTNLPVAWDSSIFLRVDETRVDIIKALIIGPEGTPYQNGCFQFDIFLGHAYNQAPPSVKYMTTNGGKFRFNPNLYADGKVCLSLLGTWSGPGWVSGKSTLLQVLISIQSMILCEEPYLNEPGWASSAGTPQSTAYSGNVRRMVVKTAMLGNLKAPPEPFADIIRTHFRLKAKSIGEQLDKWLAQDDGKATAGDGAMMSRGAGGASSNGLQADVEELKRMMQRLQTEGAGAPAAAAGSSSSS</sequence>